<dbReference type="Proteomes" id="UP000199548">
    <property type="component" value="Unassembled WGS sequence"/>
</dbReference>
<dbReference type="SUPFAM" id="SSF46785">
    <property type="entry name" value="Winged helix' DNA-binding domain"/>
    <property type="match status" value="1"/>
</dbReference>
<accession>A0A1I3PRH2</accession>
<dbReference type="InterPro" id="IPR000847">
    <property type="entry name" value="LysR_HTH_N"/>
</dbReference>
<sequence length="309" mass="34691">MPALNALKAFEVAGHTGSFTRAAEQLNVTQSAVSRQVRQLEDQLGEALLQRHHHRLELTAAGRVLLQALQQSFDKIELTVRSIQEKTHLNRLRINAPPTFASRWLMPRLGRLRDEHPELELSLSTRVEDNLAESAVLDCAIRFGNGEWEGLDQQLLMNERHVAVCAPALLARQPAQQPIDLNQFTLLHVLASDDQRYQTWQHWLNAAGIAGVDTTGGYEFDLLDLAIRAAIDGLGITIADRHMIARELASGQLVPVLNVHVDGHQSYWFVTRPEQGDLPQLTLFRDWLRQEVWLAARMLDSSSVAPLVP</sequence>
<dbReference type="PANTHER" id="PTHR30537:SF74">
    <property type="entry name" value="HTH-TYPE TRANSCRIPTIONAL REGULATOR TRPI"/>
    <property type="match status" value="1"/>
</dbReference>
<dbReference type="FunFam" id="1.10.10.10:FF:000001">
    <property type="entry name" value="LysR family transcriptional regulator"/>
    <property type="match status" value="1"/>
</dbReference>
<dbReference type="GO" id="GO:0006351">
    <property type="term" value="P:DNA-templated transcription"/>
    <property type="evidence" value="ECO:0007669"/>
    <property type="project" value="TreeGrafter"/>
</dbReference>
<evidence type="ECO:0000256" key="3">
    <source>
        <dbReference type="ARBA" id="ARBA00023125"/>
    </source>
</evidence>
<comment type="similarity">
    <text evidence="1">Belongs to the LysR transcriptional regulatory family.</text>
</comment>
<keyword evidence="4" id="KW-0804">Transcription</keyword>
<dbReference type="Gene3D" id="3.40.190.10">
    <property type="entry name" value="Periplasmic binding protein-like II"/>
    <property type="match status" value="2"/>
</dbReference>
<keyword evidence="2" id="KW-0805">Transcription regulation</keyword>
<dbReference type="GO" id="GO:0003700">
    <property type="term" value="F:DNA-binding transcription factor activity"/>
    <property type="evidence" value="ECO:0007669"/>
    <property type="project" value="InterPro"/>
</dbReference>
<feature type="coiled-coil region" evidence="5">
    <location>
        <begin position="23"/>
        <end position="86"/>
    </location>
</feature>
<dbReference type="PRINTS" id="PR00039">
    <property type="entry name" value="HTHLYSR"/>
</dbReference>
<dbReference type="Pfam" id="PF03466">
    <property type="entry name" value="LysR_substrate"/>
    <property type="match status" value="1"/>
</dbReference>
<dbReference type="PROSITE" id="PS50931">
    <property type="entry name" value="HTH_LYSR"/>
    <property type="match status" value="1"/>
</dbReference>
<dbReference type="AlphaFoldDB" id="A0A1I3PRH2"/>
<dbReference type="InterPro" id="IPR036390">
    <property type="entry name" value="WH_DNA-bd_sf"/>
</dbReference>
<dbReference type="SUPFAM" id="SSF53850">
    <property type="entry name" value="Periplasmic binding protein-like II"/>
    <property type="match status" value="1"/>
</dbReference>
<dbReference type="Pfam" id="PF00126">
    <property type="entry name" value="HTH_1"/>
    <property type="match status" value="1"/>
</dbReference>
<dbReference type="PANTHER" id="PTHR30537">
    <property type="entry name" value="HTH-TYPE TRANSCRIPTIONAL REGULATOR"/>
    <property type="match status" value="1"/>
</dbReference>
<dbReference type="RefSeq" id="WP_091014904.1">
    <property type="nucleotide sequence ID" value="NZ_CP041743.1"/>
</dbReference>
<evidence type="ECO:0000256" key="5">
    <source>
        <dbReference type="SAM" id="Coils"/>
    </source>
</evidence>
<dbReference type="STRING" id="420953.SAMN05192543_10639"/>
<organism evidence="7 8">
    <name type="scientific">Paraburkholderia megapolitana</name>
    <dbReference type="NCBI Taxonomy" id="420953"/>
    <lineage>
        <taxon>Bacteria</taxon>
        <taxon>Pseudomonadati</taxon>
        <taxon>Pseudomonadota</taxon>
        <taxon>Betaproteobacteria</taxon>
        <taxon>Burkholderiales</taxon>
        <taxon>Burkholderiaceae</taxon>
        <taxon>Paraburkholderia</taxon>
    </lineage>
</organism>
<proteinExistence type="inferred from homology"/>
<dbReference type="InterPro" id="IPR058163">
    <property type="entry name" value="LysR-type_TF_proteobact-type"/>
</dbReference>
<name>A0A1I3PRH2_9BURK</name>
<keyword evidence="3" id="KW-0238">DNA-binding</keyword>
<dbReference type="Gene3D" id="1.10.10.10">
    <property type="entry name" value="Winged helix-like DNA-binding domain superfamily/Winged helix DNA-binding domain"/>
    <property type="match status" value="1"/>
</dbReference>
<dbReference type="GO" id="GO:0043565">
    <property type="term" value="F:sequence-specific DNA binding"/>
    <property type="evidence" value="ECO:0007669"/>
    <property type="project" value="TreeGrafter"/>
</dbReference>
<evidence type="ECO:0000259" key="6">
    <source>
        <dbReference type="PROSITE" id="PS50931"/>
    </source>
</evidence>
<keyword evidence="5" id="KW-0175">Coiled coil</keyword>
<evidence type="ECO:0000256" key="2">
    <source>
        <dbReference type="ARBA" id="ARBA00023015"/>
    </source>
</evidence>
<dbReference type="InterPro" id="IPR036388">
    <property type="entry name" value="WH-like_DNA-bd_sf"/>
</dbReference>
<dbReference type="EMBL" id="FOQU01000006">
    <property type="protein sequence ID" value="SFJ23970.1"/>
    <property type="molecule type" value="Genomic_DNA"/>
</dbReference>
<evidence type="ECO:0000313" key="7">
    <source>
        <dbReference type="EMBL" id="SFJ23970.1"/>
    </source>
</evidence>
<dbReference type="CDD" id="cd08432">
    <property type="entry name" value="PBP2_GcdR_TrpI_HvrB_AmpR_like"/>
    <property type="match status" value="1"/>
</dbReference>
<keyword evidence="8" id="KW-1185">Reference proteome</keyword>
<reference evidence="7 8" key="1">
    <citation type="submission" date="2016-10" db="EMBL/GenBank/DDBJ databases">
        <authorList>
            <person name="de Groot N.N."/>
        </authorList>
    </citation>
    <scope>NUCLEOTIDE SEQUENCE [LARGE SCALE GENOMIC DNA]</scope>
    <source>
        <strain evidence="7 8">LMG 23650</strain>
    </source>
</reference>
<dbReference type="InterPro" id="IPR005119">
    <property type="entry name" value="LysR_subst-bd"/>
</dbReference>
<evidence type="ECO:0000256" key="1">
    <source>
        <dbReference type="ARBA" id="ARBA00009437"/>
    </source>
</evidence>
<protein>
    <submittedName>
        <fullName evidence="7">Transcriptional regulator, LysR family</fullName>
    </submittedName>
</protein>
<feature type="domain" description="HTH lysR-type" evidence="6">
    <location>
        <begin position="1"/>
        <end position="59"/>
    </location>
</feature>
<dbReference type="OrthoDB" id="8591238at2"/>
<evidence type="ECO:0000256" key="4">
    <source>
        <dbReference type="ARBA" id="ARBA00023163"/>
    </source>
</evidence>
<evidence type="ECO:0000313" key="8">
    <source>
        <dbReference type="Proteomes" id="UP000199548"/>
    </source>
</evidence>
<gene>
    <name evidence="7" type="ORF">SAMN05192543_10639</name>
</gene>